<dbReference type="GO" id="GO:0004065">
    <property type="term" value="F:arylsulfatase activity"/>
    <property type="evidence" value="ECO:0007669"/>
    <property type="project" value="TreeGrafter"/>
</dbReference>
<feature type="signal peptide" evidence="5">
    <location>
        <begin position="1"/>
        <end position="28"/>
    </location>
</feature>
<name>A0A6C2U8Z9_PONDE</name>
<accession>A0A6C2U8Z9</accession>
<keyword evidence="4" id="KW-0106">Calcium</keyword>
<dbReference type="PANTHER" id="PTHR42693:SF53">
    <property type="entry name" value="ENDO-4-O-SULFATASE"/>
    <property type="match status" value="1"/>
</dbReference>
<comment type="similarity">
    <text evidence="1">Belongs to the sulfatase family.</text>
</comment>
<dbReference type="Pfam" id="PF00884">
    <property type="entry name" value="Sulfatase"/>
    <property type="match status" value="1"/>
</dbReference>
<dbReference type="InterPro" id="IPR017850">
    <property type="entry name" value="Alkaline_phosphatase_core_sf"/>
</dbReference>
<dbReference type="Proteomes" id="UP000366872">
    <property type="component" value="Unassembled WGS sequence"/>
</dbReference>
<evidence type="ECO:0000259" key="6">
    <source>
        <dbReference type="Pfam" id="PF00884"/>
    </source>
</evidence>
<dbReference type="InterPro" id="IPR000917">
    <property type="entry name" value="Sulfatase_N"/>
</dbReference>
<feature type="domain" description="Sulfatase N-terminal" evidence="6">
    <location>
        <begin position="36"/>
        <end position="339"/>
    </location>
</feature>
<dbReference type="InterPro" id="IPR050738">
    <property type="entry name" value="Sulfatase"/>
</dbReference>
<dbReference type="PROSITE" id="PS00149">
    <property type="entry name" value="SULFATASE_2"/>
    <property type="match status" value="1"/>
</dbReference>
<protein>
    <submittedName>
        <fullName evidence="7">Arylsulfatase</fullName>
    </submittedName>
</protein>
<evidence type="ECO:0000313" key="8">
    <source>
        <dbReference type="Proteomes" id="UP000366872"/>
    </source>
</evidence>
<dbReference type="AlphaFoldDB" id="A0A6C2U8Z9"/>
<dbReference type="EMBL" id="CAAHFG010000003">
    <property type="protein sequence ID" value="VGO16530.1"/>
    <property type="molecule type" value="Genomic_DNA"/>
</dbReference>
<keyword evidence="8" id="KW-1185">Reference proteome</keyword>
<keyword evidence="2" id="KW-0479">Metal-binding</keyword>
<dbReference type="PROSITE" id="PS51318">
    <property type="entry name" value="TAT"/>
    <property type="match status" value="1"/>
</dbReference>
<dbReference type="PANTHER" id="PTHR42693">
    <property type="entry name" value="ARYLSULFATASE FAMILY MEMBER"/>
    <property type="match status" value="1"/>
</dbReference>
<evidence type="ECO:0000256" key="2">
    <source>
        <dbReference type="ARBA" id="ARBA00022723"/>
    </source>
</evidence>
<gene>
    <name evidence="7" type="ORF">PDESU_05121</name>
</gene>
<evidence type="ECO:0000256" key="5">
    <source>
        <dbReference type="SAM" id="SignalP"/>
    </source>
</evidence>
<evidence type="ECO:0000313" key="7">
    <source>
        <dbReference type="EMBL" id="VGO16530.1"/>
    </source>
</evidence>
<dbReference type="GO" id="GO:0046872">
    <property type="term" value="F:metal ion binding"/>
    <property type="evidence" value="ECO:0007669"/>
    <property type="project" value="UniProtKB-KW"/>
</dbReference>
<organism evidence="7 8">
    <name type="scientific">Pontiella desulfatans</name>
    <dbReference type="NCBI Taxonomy" id="2750659"/>
    <lineage>
        <taxon>Bacteria</taxon>
        <taxon>Pseudomonadati</taxon>
        <taxon>Kiritimatiellota</taxon>
        <taxon>Kiritimatiellia</taxon>
        <taxon>Kiritimatiellales</taxon>
        <taxon>Pontiellaceae</taxon>
        <taxon>Pontiella</taxon>
    </lineage>
</organism>
<dbReference type="InterPro" id="IPR006311">
    <property type="entry name" value="TAT_signal"/>
</dbReference>
<dbReference type="CDD" id="cd16034">
    <property type="entry name" value="sulfatase_like"/>
    <property type="match status" value="1"/>
</dbReference>
<evidence type="ECO:0000256" key="4">
    <source>
        <dbReference type="ARBA" id="ARBA00022837"/>
    </source>
</evidence>
<sequence length="455" mass="50709">MKTLTRQQFIKVAAAAMPAALATNQAFPAPAPGRRPNLVFVFADQMRASALGCMGNPQVITPNLDRLAGEGLLVTNAVSAQPVCTPYRAHLMTGRYGHTTGVIHNDIRLPDDETVIAERMRQGGYATGYIGKWHLAGNRNNPVDATNRRGWDFWAVRNCSHQHSAPQYWLNDATEPVVVPGWEPEVQTDLALEFIQRKKREPFCLFVSFGPPHNPYKAPEKHTAMYQGKTLTARPNVPSGKTTNLLPYYAMVTSLDECVGRIRDALDEAGIAEDTILVFTSDHGDMLGSQGHRLKQRPWEESIHIPFILRYPRKVRAGQRRDWIVSSVDVMPTLLGLCGLPVPPQVQGLDYSATFTGESDVEREAAFLFNVHQGGGPGTDWRGIRTKQWSYAYHFAGDWVLYDLKQDPHQLNNLIDDPKHAARKKELHQQLEALRATLGESRPLKGKMPAAIQLG</sequence>
<feature type="chain" id="PRO_5028965579" evidence="5">
    <location>
        <begin position="29"/>
        <end position="455"/>
    </location>
</feature>
<dbReference type="Gene3D" id="3.40.720.10">
    <property type="entry name" value="Alkaline Phosphatase, subunit A"/>
    <property type="match status" value="2"/>
</dbReference>
<dbReference type="SUPFAM" id="SSF53649">
    <property type="entry name" value="Alkaline phosphatase-like"/>
    <property type="match status" value="1"/>
</dbReference>
<reference evidence="7 8" key="1">
    <citation type="submission" date="2019-04" db="EMBL/GenBank/DDBJ databases">
        <authorList>
            <person name="Van Vliet M D."/>
        </authorList>
    </citation>
    <scope>NUCLEOTIDE SEQUENCE [LARGE SCALE GENOMIC DNA]</scope>
    <source>
        <strain evidence="7 8">F1</strain>
    </source>
</reference>
<proteinExistence type="inferred from homology"/>
<dbReference type="InterPro" id="IPR024607">
    <property type="entry name" value="Sulfatase_CS"/>
</dbReference>
<keyword evidence="3" id="KW-0378">Hydrolase</keyword>
<evidence type="ECO:0000256" key="3">
    <source>
        <dbReference type="ARBA" id="ARBA00022801"/>
    </source>
</evidence>
<evidence type="ECO:0000256" key="1">
    <source>
        <dbReference type="ARBA" id="ARBA00008779"/>
    </source>
</evidence>
<keyword evidence="5" id="KW-0732">Signal</keyword>